<keyword evidence="8" id="KW-1185">Reference proteome</keyword>
<proteinExistence type="predicted"/>
<protein>
    <submittedName>
        <fullName evidence="7">Putative manganese efflux pump</fullName>
    </submittedName>
</protein>
<feature type="transmembrane region" description="Helical" evidence="6">
    <location>
        <begin position="112"/>
        <end position="140"/>
    </location>
</feature>
<sequence>MGPAARGGIDGGIRRPWNRVSLGEQPASGPGGACVNTLGIPHAVAQASAPAVGGIAFVLLLCLGDHMVFAAWKNAGGEVEKPVRHGCWLLAMTGFATSTDAMAVAGRRAEGLGGLLLIGIGALILYGHLHAAGQVAAAALR</sequence>
<evidence type="ECO:0000256" key="2">
    <source>
        <dbReference type="ARBA" id="ARBA00022692"/>
    </source>
</evidence>
<name>A0A1H0QKR1_9BURK</name>
<dbReference type="AlphaFoldDB" id="A0A1H0QKR1"/>
<gene>
    <name evidence="7" type="ORF">SAMN04489708_108157</name>
</gene>
<organism evidence="7 8">
    <name type="scientific">Paracidovorax cattleyae</name>
    <dbReference type="NCBI Taxonomy" id="80868"/>
    <lineage>
        <taxon>Bacteria</taxon>
        <taxon>Pseudomonadati</taxon>
        <taxon>Pseudomonadota</taxon>
        <taxon>Betaproteobacteria</taxon>
        <taxon>Burkholderiales</taxon>
        <taxon>Comamonadaceae</taxon>
        <taxon>Paracidovorax</taxon>
    </lineage>
</organism>
<evidence type="ECO:0000256" key="3">
    <source>
        <dbReference type="ARBA" id="ARBA00022989"/>
    </source>
</evidence>
<keyword evidence="2 6" id="KW-0812">Transmembrane</keyword>
<feature type="region of interest" description="Disordered" evidence="5">
    <location>
        <begin position="1"/>
        <end position="22"/>
    </location>
</feature>
<dbReference type="EMBL" id="FNJL01000008">
    <property type="protein sequence ID" value="SDP17971.1"/>
    <property type="molecule type" value="Genomic_DNA"/>
</dbReference>
<dbReference type="InterPro" id="IPR003810">
    <property type="entry name" value="Mntp/YtaF"/>
</dbReference>
<evidence type="ECO:0000313" key="7">
    <source>
        <dbReference type="EMBL" id="SDP17971.1"/>
    </source>
</evidence>
<evidence type="ECO:0000256" key="6">
    <source>
        <dbReference type="SAM" id="Phobius"/>
    </source>
</evidence>
<keyword evidence="3 6" id="KW-1133">Transmembrane helix</keyword>
<reference evidence="8" key="1">
    <citation type="submission" date="2016-10" db="EMBL/GenBank/DDBJ databases">
        <authorList>
            <person name="Varghese N."/>
            <person name="Submissions S."/>
        </authorList>
    </citation>
    <scope>NUCLEOTIDE SEQUENCE [LARGE SCALE GENOMIC DNA]</scope>
    <source>
        <strain evidence="8">DSM 17101</strain>
    </source>
</reference>
<keyword evidence="4 6" id="KW-0472">Membrane</keyword>
<dbReference type="Proteomes" id="UP000199317">
    <property type="component" value="Unassembled WGS sequence"/>
</dbReference>
<evidence type="ECO:0000256" key="1">
    <source>
        <dbReference type="ARBA" id="ARBA00022475"/>
    </source>
</evidence>
<dbReference type="Pfam" id="PF02659">
    <property type="entry name" value="Mntp"/>
    <property type="match status" value="1"/>
</dbReference>
<feature type="transmembrane region" description="Helical" evidence="6">
    <location>
        <begin position="51"/>
        <end position="75"/>
    </location>
</feature>
<keyword evidence="1" id="KW-1003">Cell membrane</keyword>
<evidence type="ECO:0000256" key="5">
    <source>
        <dbReference type="SAM" id="MobiDB-lite"/>
    </source>
</evidence>
<evidence type="ECO:0000256" key="4">
    <source>
        <dbReference type="ARBA" id="ARBA00023136"/>
    </source>
</evidence>
<evidence type="ECO:0000313" key="8">
    <source>
        <dbReference type="Proteomes" id="UP000199317"/>
    </source>
</evidence>
<accession>A0A1H0QKR1</accession>